<organism evidence="2 3">
    <name type="scientific">Legionella feeleii</name>
    <dbReference type="NCBI Taxonomy" id="453"/>
    <lineage>
        <taxon>Bacteria</taxon>
        <taxon>Pseudomonadati</taxon>
        <taxon>Pseudomonadota</taxon>
        <taxon>Gammaproteobacteria</taxon>
        <taxon>Legionellales</taxon>
        <taxon>Legionellaceae</taxon>
        <taxon>Legionella</taxon>
    </lineage>
</organism>
<gene>
    <name evidence="2" type="ORF">NCTC11978_02426</name>
</gene>
<dbReference type="EMBL" id="UGNY01000001">
    <property type="protein sequence ID" value="STX39232.1"/>
    <property type="molecule type" value="Genomic_DNA"/>
</dbReference>
<name>A0A378IWE2_9GAMM</name>
<sequence>MPGFFDRTKQAIVNKSLGKKEPDAKQNPVENYVDHAHFLLIKSLQKFDTLKEKYGKLEKDETKASFYDLLSFIKKEANKHLTICEKLRDGHDYFDEVVGATAIPALGMIASTAALGMAIWEGAQALAIHAGFKEGTEKEKSAHLENAGTMLLASAAAFVGAVASFLKSAISLVTRPVVTAIEGFAAQDKDRFYDKNSIAAKL</sequence>
<accession>A0A378IWE2</accession>
<evidence type="ECO:0000313" key="3">
    <source>
        <dbReference type="Proteomes" id="UP000254033"/>
    </source>
</evidence>
<feature type="transmembrane region" description="Helical" evidence="1">
    <location>
        <begin position="147"/>
        <end position="166"/>
    </location>
</feature>
<dbReference type="AlphaFoldDB" id="A0A378IWE2"/>
<protein>
    <submittedName>
        <fullName evidence="2">Uncharacterized protein</fullName>
    </submittedName>
</protein>
<evidence type="ECO:0000256" key="1">
    <source>
        <dbReference type="SAM" id="Phobius"/>
    </source>
</evidence>
<reference evidence="2 3" key="1">
    <citation type="submission" date="2018-06" db="EMBL/GenBank/DDBJ databases">
        <authorList>
            <consortium name="Pathogen Informatics"/>
            <person name="Doyle S."/>
        </authorList>
    </citation>
    <scope>NUCLEOTIDE SEQUENCE [LARGE SCALE GENOMIC DNA]</scope>
    <source>
        <strain evidence="2 3">NCTC11978</strain>
    </source>
</reference>
<evidence type="ECO:0000313" key="2">
    <source>
        <dbReference type="EMBL" id="STX39232.1"/>
    </source>
</evidence>
<keyword evidence="1" id="KW-0812">Transmembrane</keyword>
<keyword evidence="1" id="KW-0472">Membrane</keyword>
<dbReference type="Proteomes" id="UP000254033">
    <property type="component" value="Unassembled WGS sequence"/>
</dbReference>
<proteinExistence type="predicted"/>
<keyword evidence="1" id="KW-1133">Transmembrane helix</keyword>
<feature type="transmembrane region" description="Helical" evidence="1">
    <location>
        <begin position="97"/>
        <end position="120"/>
    </location>
</feature>
<dbReference type="RefSeq" id="WP_115175767.1">
    <property type="nucleotide sequence ID" value="NZ_UGNY01000001.1"/>
</dbReference>